<evidence type="ECO:0000256" key="3">
    <source>
        <dbReference type="ARBA" id="ARBA00023002"/>
    </source>
</evidence>
<gene>
    <name evidence="5" type="ORF">JI435_059170</name>
</gene>
<dbReference type="Pfam" id="PF00107">
    <property type="entry name" value="ADH_zinc_N"/>
    <property type="match status" value="1"/>
</dbReference>
<dbReference type="AlphaFoldDB" id="A0A7U2NPE1"/>
<dbReference type="InterPro" id="IPR011032">
    <property type="entry name" value="GroES-like_sf"/>
</dbReference>
<dbReference type="Pfam" id="PF08240">
    <property type="entry name" value="ADH_N"/>
    <property type="match status" value="1"/>
</dbReference>
<dbReference type="InterPro" id="IPR020843">
    <property type="entry name" value="ER"/>
</dbReference>
<dbReference type="InterPro" id="IPR047122">
    <property type="entry name" value="Trans-enoyl_RdTase-like"/>
</dbReference>
<dbReference type="VEuPathDB" id="FungiDB:JI435_059170"/>
<comment type="subunit">
    <text evidence="2">Monomer.</text>
</comment>
<accession>A0A7U2NPE1</accession>
<protein>
    <recommendedName>
        <fullName evidence="4">Enoyl reductase (ER) domain-containing protein</fullName>
    </recommendedName>
</protein>
<evidence type="ECO:0000256" key="2">
    <source>
        <dbReference type="ARBA" id="ARBA00011245"/>
    </source>
</evidence>
<dbReference type="OrthoDB" id="3509362at2759"/>
<dbReference type="InterPro" id="IPR013149">
    <property type="entry name" value="ADH-like_C"/>
</dbReference>
<dbReference type="Gene3D" id="3.90.180.10">
    <property type="entry name" value="Medium-chain alcohol dehydrogenases, catalytic domain"/>
    <property type="match status" value="1"/>
</dbReference>
<dbReference type="Gene3D" id="3.40.50.720">
    <property type="entry name" value="NAD(P)-binding Rossmann-like Domain"/>
    <property type="match status" value="1"/>
</dbReference>
<evidence type="ECO:0000259" key="4">
    <source>
        <dbReference type="SMART" id="SM00829"/>
    </source>
</evidence>
<feature type="domain" description="Enoyl reductase (ER)" evidence="4">
    <location>
        <begin position="57"/>
        <end position="387"/>
    </location>
</feature>
<dbReference type="GO" id="GO:0016651">
    <property type="term" value="F:oxidoreductase activity, acting on NAD(P)H"/>
    <property type="evidence" value="ECO:0007669"/>
    <property type="project" value="InterPro"/>
</dbReference>
<comment type="similarity">
    <text evidence="1">Belongs to the zinc-containing alcohol dehydrogenase family.</text>
</comment>
<dbReference type="InterPro" id="IPR036291">
    <property type="entry name" value="NAD(P)-bd_dom_sf"/>
</dbReference>
<dbReference type="PANTHER" id="PTHR45348:SF2">
    <property type="entry name" value="ZINC-TYPE ALCOHOL DEHYDROGENASE-LIKE PROTEIN C2E1P3.01"/>
    <property type="match status" value="1"/>
</dbReference>
<organism evidence="5 6">
    <name type="scientific">Phaeosphaeria nodorum (strain SN15 / ATCC MYA-4574 / FGSC 10173)</name>
    <name type="common">Glume blotch fungus</name>
    <name type="synonym">Parastagonospora nodorum</name>
    <dbReference type="NCBI Taxonomy" id="321614"/>
    <lineage>
        <taxon>Eukaryota</taxon>
        <taxon>Fungi</taxon>
        <taxon>Dikarya</taxon>
        <taxon>Ascomycota</taxon>
        <taxon>Pezizomycotina</taxon>
        <taxon>Dothideomycetes</taxon>
        <taxon>Pleosporomycetidae</taxon>
        <taxon>Pleosporales</taxon>
        <taxon>Pleosporineae</taxon>
        <taxon>Phaeosphaeriaceae</taxon>
        <taxon>Parastagonospora</taxon>
    </lineage>
</organism>
<dbReference type="SUPFAM" id="SSF50129">
    <property type="entry name" value="GroES-like"/>
    <property type="match status" value="1"/>
</dbReference>
<dbReference type="InterPro" id="IPR013154">
    <property type="entry name" value="ADH-like_N"/>
</dbReference>
<proteinExistence type="inferred from homology"/>
<sequence length="391" mass="42155">MLTNYTSTITTLLRSKRRYCTSTKYSVPTSTRLQRVYISTISDRMSNRAAFLESAKGSFVVRDAEIEELEEGEVLVRVQACAMQPADEKIAKFAMMPFEYPAVLGSPVAGVVEKVGAGVTKVSGGERVVCGTKVFSHKKAKYGGLQRFSIVDASEVVEIGDVKFTKAVTLASYTPPGALFGKSTLGMHWPTVPASPLPASEQGKKIVIWGGSSAMGSLSISYAKQAGYTVISTSSPHNFGLLKECGADYIFDHSDPATISQIRDLFPVDYWFDTISLKPTVSTIVQILAPEGKPVTKANILVLLPPVMFGNPELPEGITVQFHRFSTHAPENEGWQEHFLASGGFIEKAIKAGVLKGVPANVLGGLEKVAEGIEKLHVGVSAQKIVIEPWA</sequence>
<dbReference type="SMART" id="SM00829">
    <property type="entry name" value="PKS_ER"/>
    <property type="match status" value="1"/>
</dbReference>
<name>A0A7U2NPE1_PHANO</name>
<keyword evidence="3" id="KW-0560">Oxidoreductase</keyword>
<dbReference type="Proteomes" id="UP000663193">
    <property type="component" value="Chromosome 19"/>
</dbReference>
<keyword evidence="6" id="KW-1185">Reference proteome</keyword>
<dbReference type="EMBL" id="CP069041">
    <property type="protein sequence ID" value="QRD05641.1"/>
    <property type="molecule type" value="Genomic_DNA"/>
</dbReference>
<dbReference type="SUPFAM" id="SSF51735">
    <property type="entry name" value="NAD(P)-binding Rossmann-fold domains"/>
    <property type="match status" value="1"/>
</dbReference>
<reference evidence="6" key="1">
    <citation type="journal article" date="2021" name="BMC Genomics">
        <title>Chromosome-level genome assembly and manually-curated proteome of model necrotroph Parastagonospora nodorum Sn15 reveals a genome-wide trove of candidate effector homologs, and redundancy of virulence-related functions within an accessory chromosome.</title>
        <authorList>
            <person name="Bertazzoni S."/>
            <person name="Jones D.A.B."/>
            <person name="Phan H.T."/>
            <person name="Tan K.-C."/>
            <person name="Hane J.K."/>
        </authorList>
    </citation>
    <scope>NUCLEOTIDE SEQUENCE [LARGE SCALE GENOMIC DNA]</scope>
    <source>
        <strain evidence="6">SN15 / ATCC MYA-4574 / FGSC 10173)</strain>
    </source>
</reference>
<evidence type="ECO:0000313" key="6">
    <source>
        <dbReference type="Proteomes" id="UP000663193"/>
    </source>
</evidence>
<dbReference type="CDD" id="cd08249">
    <property type="entry name" value="enoyl_reductase_like"/>
    <property type="match status" value="1"/>
</dbReference>
<evidence type="ECO:0000256" key="1">
    <source>
        <dbReference type="ARBA" id="ARBA00008072"/>
    </source>
</evidence>
<dbReference type="PANTHER" id="PTHR45348">
    <property type="entry name" value="HYPOTHETICAL OXIDOREDUCTASE (EUROFUNG)"/>
    <property type="match status" value="1"/>
</dbReference>
<evidence type="ECO:0000313" key="5">
    <source>
        <dbReference type="EMBL" id="QRD05641.1"/>
    </source>
</evidence>